<dbReference type="EMBL" id="FRCP01000012">
    <property type="protein sequence ID" value="SHM56136.1"/>
    <property type="molecule type" value="Genomic_DNA"/>
</dbReference>
<dbReference type="Pfam" id="PF07934">
    <property type="entry name" value="OGG_N"/>
    <property type="match status" value="1"/>
</dbReference>
<evidence type="ECO:0000256" key="9">
    <source>
        <dbReference type="ARBA" id="ARBA00044632"/>
    </source>
</evidence>
<keyword evidence="4" id="KW-0378">Hydrolase</keyword>
<dbReference type="Gene3D" id="3.30.310.260">
    <property type="match status" value="1"/>
</dbReference>
<dbReference type="Gene3D" id="1.10.340.30">
    <property type="entry name" value="Hypothetical protein, domain 2"/>
    <property type="match status" value="1"/>
</dbReference>
<dbReference type="GO" id="GO:0140078">
    <property type="term" value="F:class I DNA-(apurinic or apyrimidinic site) endonuclease activity"/>
    <property type="evidence" value="ECO:0007669"/>
    <property type="project" value="UniProtKB-EC"/>
</dbReference>
<dbReference type="SUPFAM" id="SSF55945">
    <property type="entry name" value="TATA-box binding protein-like"/>
    <property type="match status" value="1"/>
</dbReference>
<dbReference type="OrthoDB" id="9798522at2"/>
<dbReference type="Pfam" id="PF00730">
    <property type="entry name" value="HhH-GPD"/>
    <property type="match status" value="1"/>
</dbReference>
<evidence type="ECO:0000256" key="6">
    <source>
        <dbReference type="ARBA" id="ARBA00023239"/>
    </source>
</evidence>
<organism evidence="11 12">
    <name type="scientific">Anaerosporobacter mobilis DSM 15930</name>
    <dbReference type="NCBI Taxonomy" id="1120996"/>
    <lineage>
        <taxon>Bacteria</taxon>
        <taxon>Bacillati</taxon>
        <taxon>Bacillota</taxon>
        <taxon>Clostridia</taxon>
        <taxon>Lachnospirales</taxon>
        <taxon>Lachnospiraceae</taxon>
        <taxon>Anaerosporobacter</taxon>
    </lineage>
</organism>
<dbReference type="PANTHER" id="PTHR10242">
    <property type="entry name" value="8-OXOGUANINE DNA GLYCOSYLASE"/>
    <property type="match status" value="1"/>
</dbReference>
<evidence type="ECO:0000313" key="11">
    <source>
        <dbReference type="EMBL" id="SHM56136.1"/>
    </source>
</evidence>
<keyword evidence="6 11" id="KW-0456">Lyase</keyword>
<evidence type="ECO:0000256" key="7">
    <source>
        <dbReference type="ARBA" id="ARBA00023268"/>
    </source>
</evidence>
<dbReference type="Proteomes" id="UP000184038">
    <property type="component" value="Unassembled WGS sequence"/>
</dbReference>
<dbReference type="GO" id="GO:0006289">
    <property type="term" value="P:nucleotide-excision repair"/>
    <property type="evidence" value="ECO:0007669"/>
    <property type="project" value="InterPro"/>
</dbReference>
<dbReference type="Gene3D" id="1.10.1670.10">
    <property type="entry name" value="Helix-hairpin-Helix base-excision DNA repair enzymes (C-terminal)"/>
    <property type="match status" value="1"/>
</dbReference>
<dbReference type="GO" id="GO:0008534">
    <property type="term" value="F:oxidized purine nucleobase lesion DNA N-glycosylase activity"/>
    <property type="evidence" value="ECO:0007669"/>
    <property type="project" value="InterPro"/>
</dbReference>
<reference evidence="11 12" key="1">
    <citation type="submission" date="2016-11" db="EMBL/GenBank/DDBJ databases">
        <authorList>
            <person name="Jaros S."/>
            <person name="Januszkiewicz K."/>
            <person name="Wedrychowicz H."/>
        </authorList>
    </citation>
    <scope>NUCLEOTIDE SEQUENCE [LARGE SCALE GENOMIC DNA]</scope>
    <source>
        <strain evidence="11 12">DSM 15930</strain>
    </source>
</reference>
<evidence type="ECO:0000313" key="12">
    <source>
        <dbReference type="Proteomes" id="UP000184038"/>
    </source>
</evidence>
<dbReference type="GO" id="GO:0003684">
    <property type="term" value="F:damaged DNA binding"/>
    <property type="evidence" value="ECO:0007669"/>
    <property type="project" value="InterPro"/>
</dbReference>
<name>A0A1M7JSZ3_9FIRM</name>
<sequence>MRIIADKTCIVIEEIEHFDLKQTLECGQCFRYECISDNEYLVIAKNRTLHIKQEDNILFFYNSTMEEVQSIWCPYFDLNRDYGTIKKWLNERDNLIGEAIEQKSGVRILNQEFFEMLITFIISQNKQIPHIMQIVERISERFGEYIGEWNGKKYYSFPTPEVLSKATEQDFLDMKAGFRAKYLVDACKKVVSQELCENELRQMNYGEALEKIQIVKGIGEKVGNCILLFGLGRREAFPIDVWMIRILERLYFDEPVKKDEMQAFAKEHFGEYGGYAQQYLFYYARDNRVK</sequence>
<keyword evidence="8" id="KW-0326">Glycosidase</keyword>
<evidence type="ECO:0000256" key="5">
    <source>
        <dbReference type="ARBA" id="ARBA00023204"/>
    </source>
</evidence>
<dbReference type="InterPro" id="IPR003265">
    <property type="entry name" value="HhH-GPD_domain"/>
</dbReference>
<protein>
    <recommendedName>
        <fullName evidence="2">DNA-(apurinic or apyrimidinic site) lyase</fullName>
        <ecNumber evidence="2">4.2.99.18</ecNumber>
    </recommendedName>
</protein>
<dbReference type="CDD" id="cd00056">
    <property type="entry name" value="ENDO3c"/>
    <property type="match status" value="1"/>
</dbReference>
<gene>
    <name evidence="11" type="ORF">SAMN02746066_02395</name>
</gene>
<dbReference type="InterPro" id="IPR052054">
    <property type="entry name" value="Oxidative_DNA_repair_enzyme"/>
</dbReference>
<dbReference type="InterPro" id="IPR012904">
    <property type="entry name" value="OGG_N"/>
</dbReference>
<keyword evidence="12" id="KW-1185">Reference proteome</keyword>
<accession>A0A1M7JSZ3</accession>
<feature type="domain" description="HhH-GPD" evidence="10">
    <location>
        <begin position="122"/>
        <end position="285"/>
    </location>
</feature>
<evidence type="ECO:0000259" key="10">
    <source>
        <dbReference type="SMART" id="SM00478"/>
    </source>
</evidence>
<evidence type="ECO:0000256" key="3">
    <source>
        <dbReference type="ARBA" id="ARBA00022763"/>
    </source>
</evidence>
<dbReference type="SUPFAM" id="SSF48150">
    <property type="entry name" value="DNA-glycosylase"/>
    <property type="match status" value="1"/>
</dbReference>
<evidence type="ECO:0000256" key="2">
    <source>
        <dbReference type="ARBA" id="ARBA00012720"/>
    </source>
</evidence>
<keyword evidence="5" id="KW-0234">DNA repair</keyword>
<dbReference type="STRING" id="1120996.SAMN02746066_02395"/>
<evidence type="ECO:0000256" key="4">
    <source>
        <dbReference type="ARBA" id="ARBA00022801"/>
    </source>
</evidence>
<dbReference type="GO" id="GO:0006284">
    <property type="term" value="P:base-excision repair"/>
    <property type="evidence" value="ECO:0007669"/>
    <property type="project" value="InterPro"/>
</dbReference>
<dbReference type="RefSeq" id="WP_073287952.1">
    <property type="nucleotide sequence ID" value="NZ_FRCP01000012.1"/>
</dbReference>
<comment type="similarity">
    <text evidence="1">Belongs to the type-1 OGG1 family.</text>
</comment>
<dbReference type="AlphaFoldDB" id="A0A1M7JSZ3"/>
<evidence type="ECO:0000256" key="1">
    <source>
        <dbReference type="ARBA" id="ARBA00010679"/>
    </source>
</evidence>
<dbReference type="SMART" id="SM00478">
    <property type="entry name" value="ENDO3c"/>
    <property type="match status" value="1"/>
</dbReference>
<keyword evidence="7" id="KW-0511">Multifunctional enzyme</keyword>
<evidence type="ECO:0000256" key="8">
    <source>
        <dbReference type="ARBA" id="ARBA00023295"/>
    </source>
</evidence>
<dbReference type="EC" id="4.2.99.18" evidence="2"/>
<comment type="catalytic activity">
    <reaction evidence="9">
        <text>2'-deoxyribonucleotide-(2'-deoxyribose 5'-phosphate)-2'-deoxyribonucleotide-DNA = a 3'-end 2'-deoxyribonucleotide-(2,3-dehydro-2,3-deoxyribose 5'-phosphate)-DNA + a 5'-end 5'-phospho-2'-deoxyribonucleoside-DNA + H(+)</text>
        <dbReference type="Rhea" id="RHEA:66592"/>
        <dbReference type="Rhea" id="RHEA-COMP:13180"/>
        <dbReference type="Rhea" id="RHEA-COMP:16897"/>
        <dbReference type="Rhea" id="RHEA-COMP:17067"/>
        <dbReference type="ChEBI" id="CHEBI:15378"/>
        <dbReference type="ChEBI" id="CHEBI:136412"/>
        <dbReference type="ChEBI" id="CHEBI:157695"/>
        <dbReference type="ChEBI" id="CHEBI:167181"/>
        <dbReference type="EC" id="4.2.99.18"/>
    </reaction>
</comment>
<dbReference type="InterPro" id="IPR011257">
    <property type="entry name" value="DNA_glycosylase"/>
</dbReference>
<proteinExistence type="inferred from homology"/>
<dbReference type="PANTHER" id="PTHR10242:SF2">
    <property type="entry name" value="N-GLYCOSYLASE_DNA LYASE"/>
    <property type="match status" value="1"/>
</dbReference>
<keyword evidence="3" id="KW-0227">DNA damage</keyword>
<dbReference type="InterPro" id="IPR023170">
    <property type="entry name" value="HhH_base_excis_C"/>
</dbReference>